<dbReference type="Proteomes" id="UP000199437">
    <property type="component" value="Unassembled WGS sequence"/>
</dbReference>
<protein>
    <submittedName>
        <fullName evidence="3">Uncharacterized protein</fullName>
    </submittedName>
</protein>
<accession>A0A1I0RPT2</accession>
<keyword evidence="2" id="KW-1133">Transmembrane helix</keyword>
<dbReference type="OrthoDB" id="849204at2"/>
<dbReference type="STRING" id="1267423.SAMN05216290_3946"/>
<keyword evidence="2" id="KW-0812">Transmembrane</keyword>
<evidence type="ECO:0000256" key="2">
    <source>
        <dbReference type="SAM" id="Phobius"/>
    </source>
</evidence>
<reference evidence="4" key="1">
    <citation type="submission" date="2016-10" db="EMBL/GenBank/DDBJ databases">
        <authorList>
            <person name="Varghese N."/>
            <person name="Submissions S."/>
        </authorList>
    </citation>
    <scope>NUCLEOTIDE SEQUENCE [LARGE SCALE GENOMIC DNA]</scope>
    <source>
        <strain evidence="4">CGMCC 1.12402</strain>
    </source>
</reference>
<keyword evidence="2" id="KW-0472">Membrane</keyword>
<feature type="compositionally biased region" description="Polar residues" evidence="1">
    <location>
        <begin position="70"/>
        <end position="79"/>
    </location>
</feature>
<name>A0A1I0RPT2_9BACT</name>
<gene>
    <name evidence="3" type="ORF">SAMN05216290_3946</name>
</gene>
<keyword evidence="4" id="KW-1185">Reference proteome</keyword>
<organism evidence="3 4">
    <name type="scientific">Roseivirga pacifica</name>
    <dbReference type="NCBI Taxonomy" id="1267423"/>
    <lineage>
        <taxon>Bacteria</taxon>
        <taxon>Pseudomonadati</taxon>
        <taxon>Bacteroidota</taxon>
        <taxon>Cytophagia</taxon>
        <taxon>Cytophagales</taxon>
        <taxon>Roseivirgaceae</taxon>
        <taxon>Roseivirga</taxon>
    </lineage>
</organism>
<proteinExistence type="predicted"/>
<dbReference type="EMBL" id="FOIR01000005">
    <property type="protein sequence ID" value="SEW43210.1"/>
    <property type="molecule type" value="Genomic_DNA"/>
</dbReference>
<sequence>MKDNKLDELFKQGLQDHKLTPPSAAWDRIEANVAPKKSKRGFYILSIAASICLVCVASWLFVQNSQNSDSELTAKTEATTPKVEADTKAANATDAAEEKEEQNAIQPIAPATQQVLVAQQQTKQTKAAPFKQDPSLIQPSFEGSQRVLIASLEPAQLQARNAKPALKFSILMNSRVSEFVTASFKYTNDESLMNKKKFSLMNGIVSVAKGVNEGTKAISEMRKSKIEFVNSELKYGADEQQAPDELEQRQEK</sequence>
<evidence type="ECO:0000256" key="1">
    <source>
        <dbReference type="SAM" id="MobiDB-lite"/>
    </source>
</evidence>
<feature type="transmembrane region" description="Helical" evidence="2">
    <location>
        <begin position="42"/>
        <end position="62"/>
    </location>
</feature>
<dbReference type="AlphaFoldDB" id="A0A1I0RPT2"/>
<dbReference type="GeneID" id="99988612"/>
<evidence type="ECO:0000313" key="4">
    <source>
        <dbReference type="Proteomes" id="UP000199437"/>
    </source>
</evidence>
<dbReference type="RefSeq" id="WP_090261083.1">
    <property type="nucleotide sequence ID" value="NZ_FOIR01000005.1"/>
</dbReference>
<evidence type="ECO:0000313" key="3">
    <source>
        <dbReference type="EMBL" id="SEW43210.1"/>
    </source>
</evidence>
<feature type="region of interest" description="Disordered" evidence="1">
    <location>
        <begin position="70"/>
        <end position="103"/>
    </location>
</feature>